<dbReference type="SUPFAM" id="SSF103642">
    <property type="entry name" value="Sec-C motif"/>
    <property type="match status" value="1"/>
</dbReference>
<dbReference type="NCBIfam" id="TIGR04102">
    <property type="entry name" value="SWIM_PBPRA1643"/>
    <property type="match status" value="1"/>
</dbReference>
<evidence type="ECO:0000313" key="1">
    <source>
        <dbReference type="EMBL" id="PIP16228.1"/>
    </source>
</evidence>
<dbReference type="Gene3D" id="3.10.450.50">
    <property type="match status" value="1"/>
</dbReference>
<comment type="caution">
    <text evidence="1">The sequence shown here is derived from an EMBL/GenBank/DDBJ whole genome shotgun (WGS) entry which is preliminary data.</text>
</comment>
<organism evidence="1 2">
    <name type="scientific">bacterium (Candidatus Ratteibacteria) CG23_combo_of_CG06-09_8_20_14_all_48_7</name>
    <dbReference type="NCBI Taxonomy" id="2014292"/>
    <lineage>
        <taxon>Bacteria</taxon>
        <taxon>Candidatus Ratteibacteria</taxon>
    </lineage>
</organism>
<gene>
    <name evidence="1" type="ORF">COX46_03555</name>
</gene>
<name>A0A2G9YAH3_9BACT</name>
<reference evidence="1 2" key="1">
    <citation type="submission" date="2017-09" db="EMBL/GenBank/DDBJ databases">
        <title>Depth-based differentiation of microbial function through sediment-hosted aquifers and enrichment of novel symbionts in the deep terrestrial subsurface.</title>
        <authorList>
            <person name="Probst A.J."/>
            <person name="Ladd B."/>
            <person name="Jarett J.K."/>
            <person name="Geller-Mcgrath D.E."/>
            <person name="Sieber C.M."/>
            <person name="Emerson J.B."/>
            <person name="Anantharaman K."/>
            <person name="Thomas B.C."/>
            <person name="Malmstrom R."/>
            <person name="Stieglmeier M."/>
            <person name="Klingl A."/>
            <person name="Woyke T."/>
            <person name="Ryan C.M."/>
            <person name="Banfield J.F."/>
        </authorList>
    </citation>
    <scope>NUCLEOTIDE SEQUENCE [LARGE SCALE GENOMIC DNA]</scope>
    <source>
        <strain evidence="1">CG23_combo_of_CG06-09_8_20_14_all_48_7</strain>
    </source>
</reference>
<evidence type="ECO:0008006" key="3">
    <source>
        <dbReference type="Google" id="ProtNLM"/>
    </source>
</evidence>
<dbReference type="EMBL" id="PCRF01000170">
    <property type="protein sequence ID" value="PIP16228.1"/>
    <property type="molecule type" value="Genomic_DNA"/>
</dbReference>
<dbReference type="Pfam" id="PF02810">
    <property type="entry name" value="SEC-C"/>
    <property type="match status" value="1"/>
</dbReference>
<dbReference type="InterPro" id="IPR026368">
    <property type="entry name" value="SWIM_PBPRA1643"/>
</dbReference>
<protein>
    <recommendedName>
        <fullName evidence="3">Zinc chelation protein SecC</fullName>
    </recommendedName>
</protein>
<dbReference type="InterPro" id="IPR004027">
    <property type="entry name" value="SEC_C_motif"/>
</dbReference>
<accession>A0A2G9YAH3</accession>
<dbReference type="AlphaFoldDB" id="A0A2G9YAH3"/>
<sequence>MGLRFLRRLGTNKKPIILRVQSQKRAEELVVICSDHRWQFIIGIEPDKPENIEDLEKMIRRCDNTSQTPAARYRPVSGNDYCPCGSGMKFKKCCGQKSMV</sequence>
<proteinExistence type="predicted"/>
<evidence type="ECO:0000313" key="2">
    <source>
        <dbReference type="Proteomes" id="UP000230392"/>
    </source>
</evidence>
<dbReference type="Proteomes" id="UP000230392">
    <property type="component" value="Unassembled WGS sequence"/>
</dbReference>